<evidence type="ECO:0000313" key="2">
    <source>
        <dbReference type="Proteomes" id="UP001519460"/>
    </source>
</evidence>
<dbReference type="PANTHER" id="PTHR35818">
    <property type="entry name" value="C1ORF189"/>
    <property type="match status" value="1"/>
</dbReference>
<dbReference type="EMBL" id="JACVVK020000297">
    <property type="protein sequence ID" value="KAK7479663.1"/>
    <property type="molecule type" value="Genomic_DNA"/>
</dbReference>
<protein>
    <submittedName>
        <fullName evidence="1">Uncharacterized protein</fullName>
    </submittedName>
</protein>
<comment type="caution">
    <text evidence="1">The sequence shown here is derived from an EMBL/GenBank/DDBJ whole genome shotgun (WGS) entry which is preliminary data.</text>
</comment>
<proteinExistence type="predicted"/>
<dbReference type="AlphaFoldDB" id="A0ABD0JXN2"/>
<sequence>MSVKETVGRYEGPPRVKSDCFKAQLQRIQDDEMQAAKLRAADMATDINEKAKWAEKLETKVAYKRVAITLKQCKAETRQAAKASIMVRRRALELLLQKDTAGYAEELAALGKTFHKQRV</sequence>
<dbReference type="InterPro" id="IPR029375">
    <property type="entry name" value="CFAP141"/>
</dbReference>
<accession>A0ABD0JXN2</accession>
<name>A0ABD0JXN2_9CAEN</name>
<keyword evidence="2" id="KW-1185">Reference proteome</keyword>
<organism evidence="1 2">
    <name type="scientific">Batillaria attramentaria</name>
    <dbReference type="NCBI Taxonomy" id="370345"/>
    <lineage>
        <taxon>Eukaryota</taxon>
        <taxon>Metazoa</taxon>
        <taxon>Spiralia</taxon>
        <taxon>Lophotrochozoa</taxon>
        <taxon>Mollusca</taxon>
        <taxon>Gastropoda</taxon>
        <taxon>Caenogastropoda</taxon>
        <taxon>Sorbeoconcha</taxon>
        <taxon>Cerithioidea</taxon>
        <taxon>Batillariidae</taxon>
        <taxon>Batillaria</taxon>
    </lineage>
</organism>
<evidence type="ECO:0000313" key="1">
    <source>
        <dbReference type="EMBL" id="KAK7479663.1"/>
    </source>
</evidence>
<reference evidence="1 2" key="1">
    <citation type="journal article" date="2023" name="Sci. Data">
        <title>Genome assembly of the Korean intertidal mud-creeper Batillaria attramentaria.</title>
        <authorList>
            <person name="Patra A.K."/>
            <person name="Ho P.T."/>
            <person name="Jun S."/>
            <person name="Lee S.J."/>
            <person name="Kim Y."/>
            <person name="Won Y.J."/>
        </authorList>
    </citation>
    <scope>NUCLEOTIDE SEQUENCE [LARGE SCALE GENOMIC DNA]</scope>
    <source>
        <strain evidence="1">Wonlab-2016</strain>
    </source>
</reference>
<dbReference type="PANTHER" id="PTHR35818:SF1">
    <property type="entry name" value="CILIA- AND FLAGELLA-ASSOCIATED PROTEIN 141"/>
    <property type="match status" value="1"/>
</dbReference>
<gene>
    <name evidence="1" type="ORF">BaRGS_00029039</name>
</gene>
<dbReference type="Pfam" id="PF15104">
    <property type="entry name" value="CFAP141"/>
    <property type="match status" value="1"/>
</dbReference>
<dbReference type="Proteomes" id="UP001519460">
    <property type="component" value="Unassembled WGS sequence"/>
</dbReference>